<feature type="region of interest" description="Disordered" evidence="1">
    <location>
        <begin position="312"/>
        <end position="332"/>
    </location>
</feature>
<dbReference type="InterPro" id="IPR011959">
    <property type="entry name" value="CHP02270"/>
</dbReference>
<evidence type="ECO:0000256" key="1">
    <source>
        <dbReference type="SAM" id="MobiDB-lite"/>
    </source>
</evidence>
<proteinExistence type="predicted"/>
<dbReference type="AlphaFoldDB" id="A0A3B0WXS9"/>
<reference evidence="2" key="1">
    <citation type="submission" date="2018-06" db="EMBL/GenBank/DDBJ databases">
        <authorList>
            <person name="Zhirakovskaya E."/>
        </authorList>
    </citation>
    <scope>NUCLEOTIDE SEQUENCE</scope>
</reference>
<dbReference type="NCBIfam" id="TIGR02270">
    <property type="entry name" value="TIGR02270 family protein"/>
    <property type="match status" value="1"/>
</dbReference>
<dbReference type="Pfam" id="PF13646">
    <property type="entry name" value="HEAT_2"/>
    <property type="match status" value="1"/>
</dbReference>
<dbReference type="SUPFAM" id="SSF48371">
    <property type="entry name" value="ARM repeat"/>
    <property type="match status" value="1"/>
</dbReference>
<dbReference type="InterPro" id="IPR016024">
    <property type="entry name" value="ARM-type_fold"/>
</dbReference>
<evidence type="ECO:0000313" key="2">
    <source>
        <dbReference type="EMBL" id="VAW56042.1"/>
    </source>
</evidence>
<dbReference type="Gene3D" id="1.25.10.10">
    <property type="entry name" value="Leucine-rich Repeat Variant"/>
    <property type="match status" value="1"/>
</dbReference>
<sequence length="422" mass="47343">MQTKIIKSIIEQHAEEAAILWLQRCDVIRDPHYSLKDIAHHDDRLEAHIDGLRIAGDAGWEICKTALTFNEPGEVFVAAILAFEGDDGKRVDNVMQVALSETENWCALVSAIGWVSNEHYQRWIPGMLNANVETYRRLAVAGSVIVHQVPEVALTAAIEDTDPYFQARALRAVGELKYQNLLPLVHEKLNSNNEMCKFWAAWSGVLLGDKSSLKMLNSFAVPESLYLTRSLQLMLRVMSVANSTQWLSEFTKGPEVLGDAVLAAGIIGDPLYVPWLINLMAIPEVARKAGEAFSMITGVDIAYDSLDGDWPKGFEAGPTEDPEDESVEMDSDEDLPWPVQSLIQEWWDKNQHNFQVGIRYLVGQPVTREHCQFILKTGFQRQRRAAALELVLLQPTEPLFNTSAEGAYQQKMLGQFNHIIKS</sequence>
<name>A0A3B0WXS9_9ZZZZ</name>
<protein>
    <recommendedName>
        <fullName evidence="3">FOG: HEAT repeat</fullName>
    </recommendedName>
</protein>
<accession>A0A3B0WXS9</accession>
<feature type="compositionally biased region" description="Acidic residues" evidence="1">
    <location>
        <begin position="318"/>
        <end position="332"/>
    </location>
</feature>
<organism evidence="2">
    <name type="scientific">hydrothermal vent metagenome</name>
    <dbReference type="NCBI Taxonomy" id="652676"/>
    <lineage>
        <taxon>unclassified sequences</taxon>
        <taxon>metagenomes</taxon>
        <taxon>ecological metagenomes</taxon>
    </lineage>
</organism>
<dbReference type="EMBL" id="UOFF01000166">
    <property type="protein sequence ID" value="VAW56042.1"/>
    <property type="molecule type" value="Genomic_DNA"/>
</dbReference>
<dbReference type="InterPro" id="IPR011989">
    <property type="entry name" value="ARM-like"/>
</dbReference>
<gene>
    <name evidence="2" type="ORF">MNBD_GAMMA07-946</name>
</gene>
<evidence type="ECO:0008006" key="3">
    <source>
        <dbReference type="Google" id="ProtNLM"/>
    </source>
</evidence>